<reference evidence="2" key="1">
    <citation type="submission" date="2014-09" db="EMBL/GenBank/DDBJ databases">
        <authorList>
            <person name="Mudge J."/>
            <person name="Ramaraj T."/>
            <person name="Lindquist I.E."/>
            <person name="Bharti A.K."/>
            <person name="Sundararajan A."/>
            <person name="Cameron C.T."/>
            <person name="Woodward J.E."/>
            <person name="May G.D."/>
            <person name="Brubaker C."/>
            <person name="Broadhvest J."/>
            <person name="Wilkins T.A."/>
        </authorList>
    </citation>
    <scope>NUCLEOTIDE SEQUENCE</scope>
    <source>
        <strain evidence="2">cv. AKA8401</strain>
    </source>
</reference>
<evidence type="ECO:0000313" key="1">
    <source>
        <dbReference type="EMBL" id="KHG10993.1"/>
    </source>
</evidence>
<accession>A0A0B0N8Y8</accession>
<proteinExistence type="predicted"/>
<protein>
    <submittedName>
        <fullName evidence="1">Uncharacterized protein</fullName>
    </submittedName>
</protein>
<keyword evidence="2" id="KW-1185">Reference proteome</keyword>
<sequence>MNCIKLMLNLHV</sequence>
<organism evidence="1 2">
    <name type="scientific">Gossypium arboreum</name>
    <name type="common">Tree cotton</name>
    <name type="synonym">Gossypium nanking</name>
    <dbReference type="NCBI Taxonomy" id="29729"/>
    <lineage>
        <taxon>Eukaryota</taxon>
        <taxon>Viridiplantae</taxon>
        <taxon>Streptophyta</taxon>
        <taxon>Embryophyta</taxon>
        <taxon>Tracheophyta</taxon>
        <taxon>Spermatophyta</taxon>
        <taxon>Magnoliopsida</taxon>
        <taxon>eudicotyledons</taxon>
        <taxon>Gunneridae</taxon>
        <taxon>Pentapetalae</taxon>
        <taxon>rosids</taxon>
        <taxon>malvids</taxon>
        <taxon>Malvales</taxon>
        <taxon>Malvaceae</taxon>
        <taxon>Malvoideae</taxon>
        <taxon>Gossypium</taxon>
    </lineage>
</organism>
<name>A0A0B0N8Y8_GOSAR</name>
<dbReference type="Proteomes" id="UP000032142">
    <property type="component" value="Unassembled WGS sequence"/>
</dbReference>
<gene>
    <name evidence="1" type="ORF">F383_10625</name>
</gene>
<dbReference type="EMBL" id="KN394998">
    <property type="protein sequence ID" value="KHG10993.1"/>
    <property type="molecule type" value="Genomic_DNA"/>
</dbReference>
<evidence type="ECO:0000313" key="2">
    <source>
        <dbReference type="Proteomes" id="UP000032142"/>
    </source>
</evidence>